<evidence type="ECO:0008006" key="3">
    <source>
        <dbReference type="Google" id="ProtNLM"/>
    </source>
</evidence>
<dbReference type="Proteomes" id="UP000664277">
    <property type="component" value="Unassembled WGS sequence"/>
</dbReference>
<evidence type="ECO:0000313" key="1">
    <source>
        <dbReference type="EMBL" id="MBN8662478.1"/>
    </source>
</evidence>
<sequence>MKFCRPLLGMPEKSFAAISVAITMPILIVQAFNWHSINSDDACSATLQDFSASEIEAEPEVKPNLDKTARPLAYSDRASYLKALKRKIAHNWYPPKMGEWHTPVAAFRLDAAGNLINEPRILAKHNRLDLLEESCLWAINTAGPFGPLPADMQANQVITITFDYAGLIADTKNK</sequence>
<reference evidence="1" key="1">
    <citation type="submission" date="2021-02" db="EMBL/GenBank/DDBJ databases">
        <title>Genome-Resolved Metagenomics of a Microbial Community Performing Photosynthetic Biological Nutrient Removal.</title>
        <authorList>
            <person name="Mcdaniel E.A."/>
        </authorList>
    </citation>
    <scope>NUCLEOTIDE SEQUENCE</scope>
    <source>
        <strain evidence="1">UWPOB_OBS1</strain>
    </source>
</reference>
<protein>
    <recommendedName>
        <fullName evidence="3">TonB C-terminal domain-containing protein</fullName>
    </recommendedName>
</protein>
<evidence type="ECO:0000313" key="2">
    <source>
        <dbReference type="Proteomes" id="UP000664277"/>
    </source>
</evidence>
<proteinExistence type="predicted"/>
<organism evidence="1 2">
    <name type="scientific">Candidatus Obscuribacter phosphatis</name>
    <dbReference type="NCBI Taxonomy" id="1906157"/>
    <lineage>
        <taxon>Bacteria</taxon>
        <taxon>Bacillati</taxon>
        <taxon>Candidatus Melainabacteria</taxon>
        <taxon>Candidatus Obscuribacterales</taxon>
        <taxon>Candidatus Obscuribacteraceae</taxon>
        <taxon>Candidatus Obscuribacter</taxon>
    </lineage>
</organism>
<dbReference type="AlphaFoldDB" id="A0A8J7PL28"/>
<dbReference type="EMBL" id="JAFLCK010000040">
    <property type="protein sequence ID" value="MBN8662478.1"/>
    <property type="molecule type" value="Genomic_DNA"/>
</dbReference>
<gene>
    <name evidence="1" type="ORF">J0M35_19065</name>
</gene>
<comment type="caution">
    <text evidence="1">The sequence shown here is derived from an EMBL/GenBank/DDBJ whole genome shotgun (WGS) entry which is preliminary data.</text>
</comment>
<name>A0A8J7PL28_9BACT</name>
<dbReference type="Gene3D" id="3.30.1150.10">
    <property type="match status" value="1"/>
</dbReference>
<dbReference type="SUPFAM" id="SSF74653">
    <property type="entry name" value="TolA/TonB C-terminal domain"/>
    <property type="match status" value="1"/>
</dbReference>
<accession>A0A8J7PL28</accession>